<protein>
    <submittedName>
        <fullName evidence="1">Uncharacterized protein</fullName>
    </submittedName>
</protein>
<dbReference type="EMBL" id="LRQG01000171">
    <property type="protein sequence ID" value="KXA35982.1"/>
    <property type="molecule type" value="Genomic_DNA"/>
</dbReference>
<proteinExistence type="predicted"/>
<reference evidence="2" key="1">
    <citation type="submission" date="2016-01" db="EMBL/GenBank/DDBJ databases">
        <authorList>
            <person name="Mitreva M."/>
            <person name="Pepin K.H."/>
            <person name="Mihindukulasuriya K.A."/>
            <person name="Fulton R."/>
            <person name="Fronick C."/>
            <person name="O'Laughlin M."/>
            <person name="Miner T."/>
            <person name="Herter B."/>
            <person name="Rosa B.A."/>
            <person name="Cordes M."/>
            <person name="Tomlinson C."/>
            <person name="Wollam A."/>
            <person name="Palsikar V.B."/>
            <person name="Mardis E.R."/>
            <person name="Wilson R.K."/>
        </authorList>
    </citation>
    <scope>NUCLEOTIDE SEQUENCE [LARGE SCALE GENOMIC DNA]</scope>
    <source>
        <strain evidence="2">MJR7716</strain>
    </source>
</reference>
<dbReference type="Proteomes" id="UP000070533">
    <property type="component" value="Unassembled WGS sequence"/>
</dbReference>
<comment type="caution">
    <text evidence="1">The sequence shown here is derived from an EMBL/GenBank/DDBJ whole genome shotgun (WGS) entry which is preliminary data.</text>
</comment>
<sequence length="130" mass="15533">LRYLKSLIYNTVAELRIMREQILKLKAIGRMPTESDADDNDEKIDELIEQYDELISSIEKPITLEEAEVLVSLFPDGFFYDMHWGLLHLFETCILSASEEEYQKLIDKCPSEEWRENLQIRYENWKKKNQ</sequence>
<name>A0A133PZC8_9BACT</name>
<gene>
    <name evidence="1" type="ORF">HMPREF3226_01913</name>
</gene>
<accession>A0A133PZC8</accession>
<feature type="non-terminal residue" evidence="1">
    <location>
        <position position="1"/>
    </location>
</feature>
<evidence type="ECO:0000313" key="1">
    <source>
        <dbReference type="EMBL" id="KXA35982.1"/>
    </source>
</evidence>
<dbReference type="PATRIC" id="fig|28128.5.peg.1968"/>
<dbReference type="AlphaFoldDB" id="A0A133PZC8"/>
<organism evidence="1 2">
    <name type="scientific">Prevotella corporis</name>
    <dbReference type="NCBI Taxonomy" id="28128"/>
    <lineage>
        <taxon>Bacteria</taxon>
        <taxon>Pseudomonadati</taxon>
        <taxon>Bacteroidota</taxon>
        <taxon>Bacteroidia</taxon>
        <taxon>Bacteroidales</taxon>
        <taxon>Prevotellaceae</taxon>
        <taxon>Prevotella</taxon>
    </lineage>
</organism>
<evidence type="ECO:0000313" key="2">
    <source>
        <dbReference type="Proteomes" id="UP000070533"/>
    </source>
</evidence>
<dbReference type="STRING" id="28128.HMPREF3226_01913"/>
<keyword evidence="2" id="KW-1185">Reference proteome</keyword>
<dbReference type="RefSeq" id="WP_231728338.1">
    <property type="nucleotide sequence ID" value="NZ_KQ957291.1"/>
</dbReference>